<evidence type="ECO:0000259" key="4">
    <source>
        <dbReference type="PROSITE" id="PS51462"/>
    </source>
</evidence>
<feature type="non-terminal residue" evidence="5">
    <location>
        <position position="1"/>
    </location>
</feature>
<accession>A0ABR5IT85</accession>
<proteinExistence type="inferred from homology"/>
<dbReference type="PRINTS" id="PR00502">
    <property type="entry name" value="NUDIXFAMILY"/>
</dbReference>
<dbReference type="InterPro" id="IPR020084">
    <property type="entry name" value="NUDIX_hydrolase_CS"/>
</dbReference>
<dbReference type="PROSITE" id="PS51462">
    <property type="entry name" value="NUDIX"/>
    <property type="match status" value="1"/>
</dbReference>
<evidence type="ECO:0000256" key="2">
    <source>
        <dbReference type="ARBA" id="ARBA00022801"/>
    </source>
</evidence>
<dbReference type="InterPro" id="IPR000086">
    <property type="entry name" value="NUDIX_hydrolase_dom"/>
</dbReference>
<comment type="similarity">
    <text evidence="1 3">Belongs to the Nudix hydrolase family.</text>
</comment>
<dbReference type="Gene3D" id="3.90.79.10">
    <property type="entry name" value="Nucleoside Triphosphate Pyrophosphohydrolase"/>
    <property type="match status" value="1"/>
</dbReference>
<keyword evidence="2 3" id="KW-0378">Hydrolase</keyword>
<evidence type="ECO:0000313" key="6">
    <source>
        <dbReference type="Proteomes" id="UP000037020"/>
    </source>
</evidence>
<organism evidence="5 6">
    <name type="scientific">Streptomyces varsoviensis</name>
    <dbReference type="NCBI Taxonomy" id="67373"/>
    <lineage>
        <taxon>Bacteria</taxon>
        <taxon>Bacillati</taxon>
        <taxon>Actinomycetota</taxon>
        <taxon>Actinomycetes</taxon>
        <taxon>Kitasatosporales</taxon>
        <taxon>Streptomycetaceae</taxon>
        <taxon>Streptomyces</taxon>
    </lineage>
</organism>
<reference evidence="5 6" key="1">
    <citation type="submission" date="2015-07" db="EMBL/GenBank/DDBJ databases">
        <authorList>
            <person name="Ju K.-S."/>
            <person name="Doroghazi J.R."/>
            <person name="Metcalf W.W."/>
        </authorList>
    </citation>
    <scope>NUCLEOTIDE SEQUENCE [LARGE SCALE GENOMIC DNA]</scope>
    <source>
        <strain evidence="5 6">NRRL B-3589</strain>
    </source>
</reference>
<dbReference type="InterPro" id="IPR020476">
    <property type="entry name" value="Nudix_hydrolase"/>
</dbReference>
<dbReference type="SUPFAM" id="SSF55811">
    <property type="entry name" value="Nudix"/>
    <property type="match status" value="1"/>
</dbReference>
<dbReference type="Pfam" id="PF00293">
    <property type="entry name" value="NUDIX"/>
    <property type="match status" value="1"/>
</dbReference>
<gene>
    <name evidence="5" type="ORF">ADK38_42615</name>
</gene>
<dbReference type="InterPro" id="IPR015797">
    <property type="entry name" value="NUDIX_hydrolase-like_dom_sf"/>
</dbReference>
<evidence type="ECO:0000256" key="3">
    <source>
        <dbReference type="RuleBase" id="RU003476"/>
    </source>
</evidence>
<feature type="domain" description="Nudix hydrolase" evidence="4">
    <location>
        <begin position="1"/>
        <end position="114"/>
    </location>
</feature>
<evidence type="ECO:0000313" key="5">
    <source>
        <dbReference type="EMBL" id="KOG59569.1"/>
    </source>
</evidence>
<dbReference type="PROSITE" id="PS00893">
    <property type="entry name" value="NUDIX_BOX"/>
    <property type="match status" value="1"/>
</dbReference>
<dbReference type="EMBL" id="LGUT01004143">
    <property type="protein sequence ID" value="KOG59569.1"/>
    <property type="molecule type" value="Genomic_DNA"/>
</dbReference>
<name>A0ABR5IT85_9ACTN</name>
<dbReference type="Proteomes" id="UP000037020">
    <property type="component" value="Unassembled WGS sequence"/>
</dbReference>
<protein>
    <recommendedName>
        <fullName evidence="4">Nudix hydrolase domain-containing protein</fullName>
    </recommendedName>
</protein>
<sequence>LRDNIDGICWPGHWSFLGGRVESGETPYEAITRELHEEAGLVLPDLRSLATLQQGNGRADIEVFTASWDGDAAGIPVTEGIMLAHFHPRILPRLRVPPWCVEAIRLDAATAPGR</sequence>
<evidence type="ECO:0000256" key="1">
    <source>
        <dbReference type="ARBA" id="ARBA00005582"/>
    </source>
</evidence>
<keyword evidence="6" id="KW-1185">Reference proteome</keyword>
<comment type="caution">
    <text evidence="5">The sequence shown here is derived from an EMBL/GenBank/DDBJ whole genome shotgun (WGS) entry which is preliminary data.</text>
</comment>